<feature type="compositionally biased region" description="Polar residues" evidence="4">
    <location>
        <begin position="1247"/>
        <end position="1260"/>
    </location>
</feature>
<feature type="region of interest" description="Disordered" evidence="4">
    <location>
        <begin position="1"/>
        <end position="25"/>
    </location>
</feature>
<feature type="compositionally biased region" description="Basic and acidic residues" evidence="4">
    <location>
        <begin position="1089"/>
        <end position="1098"/>
    </location>
</feature>
<dbReference type="Pfam" id="PF15914">
    <property type="entry name" value="FAM193_C"/>
    <property type="match status" value="1"/>
</dbReference>
<keyword evidence="7" id="KW-1185">Reference proteome</keyword>
<dbReference type="PANTHER" id="PTHR15109:SF4">
    <property type="entry name" value="FAM193 C-TERMINAL DOMAIN-CONTAINING PROTEIN"/>
    <property type="match status" value="1"/>
</dbReference>
<feature type="region of interest" description="Disordered" evidence="4">
    <location>
        <begin position="449"/>
        <end position="475"/>
    </location>
</feature>
<feature type="compositionally biased region" description="Basic residues" evidence="4">
    <location>
        <begin position="9"/>
        <end position="24"/>
    </location>
</feature>
<feature type="region of interest" description="Disordered" evidence="4">
    <location>
        <begin position="1089"/>
        <end position="1444"/>
    </location>
</feature>
<feature type="compositionally biased region" description="Polar residues" evidence="4">
    <location>
        <begin position="919"/>
        <end position="943"/>
    </location>
</feature>
<comment type="caution">
    <text evidence="6">The sequence shown here is derived from an EMBL/GenBank/DDBJ whole genome shotgun (WGS) entry which is preliminary data.</text>
</comment>
<protein>
    <recommendedName>
        <fullName evidence="5">FAM193 C-terminal domain-containing protein</fullName>
    </recommendedName>
</protein>
<feature type="compositionally biased region" description="Polar residues" evidence="4">
    <location>
        <begin position="1495"/>
        <end position="1504"/>
    </location>
</feature>
<dbReference type="InterPro" id="IPR031802">
    <property type="entry name" value="FAM193_C"/>
</dbReference>
<feature type="compositionally biased region" description="Polar residues" evidence="4">
    <location>
        <begin position="606"/>
        <end position="622"/>
    </location>
</feature>
<feature type="region of interest" description="Disordered" evidence="4">
    <location>
        <begin position="830"/>
        <end position="857"/>
    </location>
</feature>
<keyword evidence="2" id="KW-0597">Phosphoprotein</keyword>
<feature type="domain" description="FAM193 C-terminal" evidence="5">
    <location>
        <begin position="1523"/>
        <end position="1579"/>
    </location>
</feature>
<feature type="region of interest" description="Disordered" evidence="4">
    <location>
        <begin position="560"/>
        <end position="622"/>
    </location>
</feature>
<organism evidence="6 7">
    <name type="scientific">Holothuria leucospilota</name>
    <name type="common">Black long sea cucumber</name>
    <name type="synonym">Mertensiothuria leucospilota</name>
    <dbReference type="NCBI Taxonomy" id="206669"/>
    <lineage>
        <taxon>Eukaryota</taxon>
        <taxon>Metazoa</taxon>
        <taxon>Echinodermata</taxon>
        <taxon>Eleutherozoa</taxon>
        <taxon>Echinozoa</taxon>
        <taxon>Holothuroidea</taxon>
        <taxon>Aspidochirotacea</taxon>
        <taxon>Aspidochirotida</taxon>
        <taxon>Holothuriidae</taxon>
        <taxon>Holothuria</taxon>
    </lineage>
</organism>
<feature type="region of interest" description="Disordered" evidence="4">
    <location>
        <begin position="912"/>
        <end position="947"/>
    </location>
</feature>
<sequence length="1580" mass="174686">MMSSMDSKRSKRRRNKRGSAKARQKVCNVSGVTNTNAVANSVNVDGDSFSHAQLSANLKKMPSSLSVSELDLDNIPQPLTQLPKSHNPYLDREHCLLCRRERPDPPRSSLNLTMGDEKEGDDQIPITPPMPLWLCPECRQNVEEEERNSKSFDASCMPQDVFVSSHLPLITSPLDGPIDLSAGDSINGPKSSEDPCSCMKCKEQRLIIAEEEKAKIKLAECWSELSHMVRCVYLEAGTALADDSSTKLCLPRIAELVQRLCAHDPHQLFLRLEIEVEDFVKEVKERLLKRLGEGYKSPQLAKQFMTMLMEEYTSLISASKTLSTVLEKLEKEHLSKFNLTWVLHNKHLFHSMVYLEPELHNKLGQLLKYLQQGSHKESYHSEESFSKLCQRYLKFSDEMTELSEGWREHQQLIESYVEKREISRTRELLAQQRTNWDFKFPPFPPSGDMKGHSSKCSHRSKECSHSGDAKQSVDHTPCNCKAKCSYQTNRNSHQNSLDYISLEDGLIPPQLAALDGYNYLHSIQPPNLSSPNSSQDDSEEIVPIFSRRCIDPGMCSPCSEDSIDSDDLTSESSQDATSQDAGYEEDDESESCNYNKKSRTTTTTTNNEKLSNGSNNTKGEPTYQTNQTCECHACITSAMQSDKLLPATAMATSTTDTSTTLSPNELRTQTAPYLFYSNLSNHQPLDLSHHGITAKHPLIHPHLYNLSSQKPTSSVQPQPFQFVDTPLHLSSEVNAYESAKMSLHSRGYDTDPDLLQSVKDALQTNCKLDKSGLLSSYVGKAHGKEHEEGGTGSPKLCNQSNRDSNVGLYNSAQFSVDAWAQQQLMAQLHQQQQHNGTIGPTTATNTHTSDCCPKHLGQSPRITNTAAKGHLFTHGTTATTTATLSATQQPLVQPISPLLQNLPTSDPQLFGTIKHGPSVDSSVSQSVNPSFPTPSHQHGQHQTTCKKKKGGDLEQRYQGCNLSCCMQGSDFGQDVHQQSVCALHNQHGITSSQGSAVDPVSLHTAGSTSTSASVCSDPDCDTHNFDDDLYPNSDDRSSSTTSSSRERDSKHCGCCYCEVFGHGGPALAPMSRNYPEIRDRLRLKLRERQQHPKDESPSHTHSPVSTNQTRTTAIPQNDLDTIVSFINGEKPKPKSNTSSKAAKRQRQKQRKAEQRAKQESQSKGSDCPSREQASEQCHNLSTQSTPTKSNKAKHNATHHSSTDEQPVSKTDTSNLHLNETQHTQAPGKLKGPEKKQAKPIEGEPTPFATNSSNKPLSAQKSTEDRRKEKRPKSAGCFAEVGESNRMKDVSQKKTDRKNESLAEKGTGNTKQAKKDSGKQLQDGQKATAQKGTDGPQQGLSNGHLKDSSMPSSKGASGGVQSSPATPRKIANKKESVKKEANAPLATDERRKPVQNGPIQNKPDAKETKQGNKLKGKNSQGDDNSKKPNGSSATSVKSGSKKKDVVLENGFMEGKNHVIGKQPNNHKKPELMVKATTKVNGIIERENHRMDLPVGNATSNAINTNSKKKKKKKGGENTNSLMIDEIFLPKENVDMNEMDEVEQELEAFKRFCMDSTPQRKKEKVVFNVKDIILNAKKTSAH</sequence>
<evidence type="ECO:0000256" key="3">
    <source>
        <dbReference type="ARBA" id="ARBA00023054"/>
    </source>
</evidence>
<accession>A0A9Q1BFJ8</accession>
<feature type="compositionally biased region" description="Polar residues" evidence="4">
    <location>
        <begin position="1174"/>
        <end position="1189"/>
    </location>
</feature>
<comment type="similarity">
    <text evidence="1">Belongs to the FAM193 family.</text>
</comment>
<name>A0A9Q1BFJ8_HOLLE</name>
<feature type="compositionally biased region" description="Polar residues" evidence="4">
    <location>
        <begin position="1203"/>
        <end position="1224"/>
    </location>
</feature>
<proteinExistence type="inferred from homology"/>
<feature type="compositionally biased region" description="Basic and acidic residues" evidence="4">
    <location>
        <begin position="459"/>
        <end position="473"/>
    </location>
</feature>
<evidence type="ECO:0000256" key="2">
    <source>
        <dbReference type="ARBA" id="ARBA00022553"/>
    </source>
</evidence>
<gene>
    <name evidence="6" type="ORF">HOLleu_33611</name>
</gene>
<feature type="compositionally biased region" description="Basic and acidic residues" evidence="4">
    <location>
        <begin position="1282"/>
        <end position="1302"/>
    </location>
</feature>
<dbReference type="PANTHER" id="PTHR15109">
    <property type="entry name" value="AGAP004327-PA"/>
    <property type="match status" value="1"/>
</dbReference>
<dbReference type="OrthoDB" id="10044608at2759"/>
<feature type="compositionally biased region" description="Polar residues" evidence="4">
    <location>
        <begin position="1318"/>
        <end position="1340"/>
    </location>
</feature>
<dbReference type="EMBL" id="JAIZAY010000017">
    <property type="protein sequence ID" value="KAJ8025911.1"/>
    <property type="molecule type" value="Genomic_DNA"/>
</dbReference>
<evidence type="ECO:0000256" key="1">
    <source>
        <dbReference type="ARBA" id="ARBA00009689"/>
    </source>
</evidence>
<feature type="compositionally biased region" description="Polar residues" evidence="4">
    <location>
        <begin position="570"/>
        <end position="580"/>
    </location>
</feature>
<dbReference type="InterPro" id="IPR029717">
    <property type="entry name" value="FAM193"/>
</dbReference>
<dbReference type="Proteomes" id="UP001152320">
    <property type="component" value="Chromosome 17"/>
</dbReference>
<feature type="compositionally biased region" description="Polar residues" evidence="4">
    <location>
        <begin position="1004"/>
        <end position="1014"/>
    </location>
</feature>
<evidence type="ECO:0000313" key="6">
    <source>
        <dbReference type="EMBL" id="KAJ8025911.1"/>
    </source>
</evidence>
<feature type="region of interest" description="Disordered" evidence="4">
    <location>
        <begin position="991"/>
        <end position="1049"/>
    </location>
</feature>
<feature type="compositionally biased region" description="Basic and acidic residues" evidence="4">
    <location>
        <begin position="1150"/>
        <end position="1160"/>
    </location>
</feature>
<evidence type="ECO:0000256" key="4">
    <source>
        <dbReference type="SAM" id="MobiDB-lite"/>
    </source>
</evidence>
<reference evidence="6" key="1">
    <citation type="submission" date="2021-10" db="EMBL/GenBank/DDBJ databases">
        <title>Tropical sea cucumber genome reveals ecological adaptation and Cuvierian tubules defense mechanism.</title>
        <authorList>
            <person name="Chen T."/>
        </authorList>
    </citation>
    <scope>NUCLEOTIDE SEQUENCE</scope>
    <source>
        <strain evidence="6">Nanhai2018</strain>
        <tissue evidence="6">Muscle</tissue>
    </source>
</reference>
<feature type="compositionally biased region" description="Polar residues" evidence="4">
    <location>
        <begin position="1348"/>
        <end position="1364"/>
    </location>
</feature>
<feature type="compositionally biased region" description="Polar residues" evidence="4">
    <location>
        <begin position="835"/>
        <end position="849"/>
    </location>
</feature>
<keyword evidence="3" id="KW-0175">Coiled coil</keyword>
<feature type="compositionally biased region" description="Basic and acidic residues" evidence="4">
    <location>
        <begin position="1371"/>
        <end position="1391"/>
    </location>
</feature>
<evidence type="ECO:0000259" key="5">
    <source>
        <dbReference type="Pfam" id="PF15914"/>
    </source>
</evidence>
<evidence type="ECO:0000313" key="7">
    <source>
        <dbReference type="Proteomes" id="UP001152320"/>
    </source>
</evidence>
<feature type="compositionally biased region" description="Polar residues" evidence="4">
    <location>
        <begin position="1416"/>
        <end position="1433"/>
    </location>
</feature>
<feature type="compositionally biased region" description="Basic and acidic residues" evidence="4">
    <location>
        <begin position="1230"/>
        <end position="1241"/>
    </location>
</feature>
<feature type="region of interest" description="Disordered" evidence="4">
    <location>
        <begin position="100"/>
        <end position="121"/>
    </location>
</feature>
<feature type="compositionally biased region" description="Polar residues" evidence="4">
    <location>
        <begin position="1099"/>
        <end position="1119"/>
    </location>
</feature>
<feature type="region of interest" description="Disordered" evidence="4">
    <location>
        <begin position="1492"/>
        <end position="1516"/>
    </location>
</feature>